<evidence type="ECO:0000256" key="7">
    <source>
        <dbReference type="SAM" id="Phobius"/>
    </source>
</evidence>
<accession>A0A8H4J5X8</accession>
<comment type="similarity">
    <text evidence="5">Belongs to the SAT4 family.</text>
</comment>
<dbReference type="Proteomes" id="UP000572817">
    <property type="component" value="Unassembled WGS sequence"/>
</dbReference>
<gene>
    <name evidence="9" type="ORF">GTA08_BOTSDO01329</name>
</gene>
<feature type="transmembrane region" description="Helical" evidence="7">
    <location>
        <begin position="12"/>
        <end position="37"/>
    </location>
</feature>
<evidence type="ECO:0000256" key="1">
    <source>
        <dbReference type="ARBA" id="ARBA00004141"/>
    </source>
</evidence>
<feature type="transmembrane region" description="Helical" evidence="7">
    <location>
        <begin position="58"/>
        <end position="75"/>
    </location>
</feature>
<proteinExistence type="inferred from homology"/>
<dbReference type="InterPro" id="IPR049326">
    <property type="entry name" value="Rhodopsin_dom_fungi"/>
</dbReference>
<reference evidence="9" key="1">
    <citation type="submission" date="2020-04" db="EMBL/GenBank/DDBJ databases">
        <title>Genome Assembly and Annotation of Botryosphaeria dothidea sdau 11-99, a Latent Pathogen of Apple Fruit Ring Rot in China.</title>
        <authorList>
            <person name="Yu C."/>
            <person name="Diao Y."/>
            <person name="Lu Q."/>
            <person name="Zhao J."/>
            <person name="Cui S."/>
            <person name="Peng C."/>
            <person name="He B."/>
            <person name="Liu H."/>
        </authorList>
    </citation>
    <scope>NUCLEOTIDE SEQUENCE [LARGE SCALE GENOMIC DNA]</scope>
    <source>
        <strain evidence="9">Sdau11-99</strain>
    </source>
</reference>
<organism evidence="9 10">
    <name type="scientific">Botryosphaeria dothidea</name>
    <dbReference type="NCBI Taxonomy" id="55169"/>
    <lineage>
        <taxon>Eukaryota</taxon>
        <taxon>Fungi</taxon>
        <taxon>Dikarya</taxon>
        <taxon>Ascomycota</taxon>
        <taxon>Pezizomycotina</taxon>
        <taxon>Dothideomycetes</taxon>
        <taxon>Dothideomycetes incertae sedis</taxon>
        <taxon>Botryosphaeriales</taxon>
        <taxon>Botryosphaeriaceae</taxon>
        <taxon>Botryosphaeria</taxon>
    </lineage>
</organism>
<dbReference type="AlphaFoldDB" id="A0A8H4J5X8"/>
<keyword evidence="2 7" id="KW-0812">Transmembrane</keyword>
<dbReference type="GO" id="GO:0016020">
    <property type="term" value="C:membrane"/>
    <property type="evidence" value="ECO:0007669"/>
    <property type="project" value="UniProtKB-SubCell"/>
</dbReference>
<sequence>MGVDQDLGPLSWGLTITFFTLCAVSFALRVYARGFVFRSFAWDDRFMAIAFYQFIEQFYYYAVQLFIKLSFLVYFHRALYTPRLSTAIRIVALVVLLQTIATWIFYGLQCRPLAGFFHPDGYPNAACISSRITYSVPTAINAAVNLLIYVLPIPTLARQAQNQGTTTPATTASPTPQNPSPSPSPSPEPPSTPARSTPATIALFTISGAGVIVSFLRITVLYHWSTTASTDYPYTLGVVAIVTTIELTVYVFAGNLPALRALRPPSAPGAERHEMRSTRRRRRRGASGGDESEDELWGAGKGGEITITSRVSISITEALRGAPGVQRDGAPNYPKKYFRFARPGARSPTPNFLKEMGA</sequence>
<evidence type="ECO:0000256" key="3">
    <source>
        <dbReference type="ARBA" id="ARBA00022989"/>
    </source>
</evidence>
<feature type="region of interest" description="Disordered" evidence="6">
    <location>
        <begin position="162"/>
        <end position="196"/>
    </location>
</feature>
<feature type="compositionally biased region" description="Low complexity" evidence="6">
    <location>
        <begin position="165"/>
        <end position="175"/>
    </location>
</feature>
<comment type="subcellular location">
    <subcellularLocation>
        <location evidence="1">Membrane</location>
        <topology evidence="1">Multi-pass membrane protein</topology>
    </subcellularLocation>
</comment>
<keyword evidence="3 7" id="KW-1133">Transmembrane helix</keyword>
<feature type="transmembrane region" description="Helical" evidence="7">
    <location>
        <begin position="87"/>
        <end position="108"/>
    </location>
</feature>
<evidence type="ECO:0000256" key="2">
    <source>
        <dbReference type="ARBA" id="ARBA00022692"/>
    </source>
</evidence>
<feature type="compositionally biased region" description="Pro residues" evidence="6">
    <location>
        <begin position="176"/>
        <end position="192"/>
    </location>
</feature>
<comment type="caution">
    <text evidence="9">The sequence shown here is derived from an EMBL/GenBank/DDBJ whole genome shotgun (WGS) entry which is preliminary data.</text>
</comment>
<protein>
    <recommendedName>
        <fullName evidence="8">Rhodopsin domain-containing protein</fullName>
    </recommendedName>
</protein>
<feature type="transmembrane region" description="Helical" evidence="7">
    <location>
        <begin position="234"/>
        <end position="253"/>
    </location>
</feature>
<dbReference type="EMBL" id="WWBZ02000001">
    <property type="protein sequence ID" value="KAF4313710.1"/>
    <property type="molecule type" value="Genomic_DNA"/>
</dbReference>
<evidence type="ECO:0000256" key="4">
    <source>
        <dbReference type="ARBA" id="ARBA00023136"/>
    </source>
</evidence>
<dbReference type="InterPro" id="IPR052337">
    <property type="entry name" value="SAT4-like"/>
</dbReference>
<name>A0A8H4J5X8_9PEZI</name>
<dbReference type="PANTHER" id="PTHR33048:SF123">
    <property type="entry name" value="INTEGRAL MEMBRANE PROTEIN"/>
    <property type="match status" value="1"/>
</dbReference>
<evidence type="ECO:0000256" key="6">
    <source>
        <dbReference type="SAM" id="MobiDB-lite"/>
    </source>
</evidence>
<feature type="transmembrane region" description="Helical" evidence="7">
    <location>
        <begin position="201"/>
        <end position="222"/>
    </location>
</feature>
<dbReference type="Pfam" id="PF20684">
    <property type="entry name" value="Fung_rhodopsin"/>
    <property type="match status" value="1"/>
</dbReference>
<feature type="domain" description="Rhodopsin" evidence="8">
    <location>
        <begin position="50"/>
        <end position="158"/>
    </location>
</feature>
<dbReference type="OrthoDB" id="444631at2759"/>
<dbReference type="PANTHER" id="PTHR33048">
    <property type="entry name" value="PTH11-LIKE INTEGRAL MEMBRANE PROTEIN (AFU_ORTHOLOGUE AFUA_5G11245)"/>
    <property type="match status" value="1"/>
</dbReference>
<evidence type="ECO:0000256" key="5">
    <source>
        <dbReference type="ARBA" id="ARBA00038359"/>
    </source>
</evidence>
<evidence type="ECO:0000313" key="9">
    <source>
        <dbReference type="EMBL" id="KAF4313710.1"/>
    </source>
</evidence>
<evidence type="ECO:0000259" key="8">
    <source>
        <dbReference type="Pfam" id="PF20684"/>
    </source>
</evidence>
<feature type="region of interest" description="Disordered" evidence="6">
    <location>
        <begin position="261"/>
        <end position="299"/>
    </location>
</feature>
<evidence type="ECO:0000313" key="10">
    <source>
        <dbReference type="Proteomes" id="UP000572817"/>
    </source>
</evidence>
<keyword evidence="10" id="KW-1185">Reference proteome</keyword>
<keyword evidence="4 7" id="KW-0472">Membrane</keyword>